<comment type="caution">
    <text evidence="3">The sequence shown here is derived from an EMBL/GenBank/DDBJ whole genome shotgun (WGS) entry which is preliminary data.</text>
</comment>
<keyword evidence="2" id="KW-0472">Membrane</keyword>
<evidence type="ECO:0000256" key="1">
    <source>
        <dbReference type="SAM" id="MobiDB-lite"/>
    </source>
</evidence>
<sequence>MTTQTQAAIPLWPLLAGLLALPFVEFVAFFWVAGRIGLLPALLALVATSFIGVSLLRRQGGEALARLISAFQRGEPPHGAARESFLVALGGVLMILPGFVSDAVGFALMLPSLLRSWSAGTVPAEPGPRRPPADPNGRVIDLDRGEWRPLDEKRPGA</sequence>
<dbReference type="EMBL" id="JAUSVX010000012">
    <property type="protein sequence ID" value="MDQ0472528.1"/>
    <property type="molecule type" value="Genomic_DNA"/>
</dbReference>
<feature type="transmembrane region" description="Helical" evidence="2">
    <location>
        <begin position="38"/>
        <end position="56"/>
    </location>
</feature>
<dbReference type="PANTHER" id="PTHR35335">
    <property type="entry name" value="UPF0716 PROTEIN FXSA"/>
    <property type="match status" value="1"/>
</dbReference>
<dbReference type="Pfam" id="PF04186">
    <property type="entry name" value="FxsA"/>
    <property type="match status" value="1"/>
</dbReference>
<feature type="region of interest" description="Disordered" evidence="1">
    <location>
        <begin position="121"/>
        <end position="157"/>
    </location>
</feature>
<keyword evidence="2" id="KW-1133">Transmembrane helix</keyword>
<accession>A0ABU0JGL0</accession>
<feature type="transmembrane region" description="Helical" evidence="2">
    <location>
        <begin position="12"/>
        <end position="32"/>
    </location>
</feature>
<dbReference type="Proteomes" id="UP001242480">
    <property type="component" value="Unassembled WGS sequence"/>
</dbReference>
<organism evidence="3 4">
    <name type="scientific">Labrys wisconsinensis</name>
    <dbReference type="NCBI Taxonomy" id="425677"/>
    <lineage>
        <taxon>Bacteria</taxon>
        <taxon>Pseudomonadati</taxon>
        <taxon>Pseudomonadota</taxon>
        <taxon>Alphaproteobacteria</taxon>
        <taxon>Hyphomicrobiales</taxon>
        <taxon>Xanthobacteraceae</taxon>
        <taxon>Labrys</taxon>
    </lineage>
</organism>
<feature type="transmembrane region" description="Helical" evidence="2">
    <location>
        <begin position="85"/>
        <end position="110"/>
    </location>
</feature>
<protein>
    <submittedName>
        <fullName evidence="3">UPF0716 protein FxsA</fullName>
    </submittedName>
</protein>
<keyword evidence="2" id="KW-0812">Transmembrane</keyword>
<reference evidence="3 4" key="1">
    <citation type="submission" date="2023-07" db="EMBL/GenBank/DDBJ databases">
        <title>Genomic Encyclopedia of Type Strains, Phase IV (KMG-IV): sequencing the most valuable type-strain genomes for metagenomic binning, comparative biology and taxonomic classification.</title>
        <authorList>
            <person name="Goeker M."/>
        </authorList>
    </citation>
    <scope>NUCLEOTIDE SEQUENCE [LARGE SCALE GENOMIC DNA]</scope>
    <source>
        <strain evidence="3 4">DSM 19619</strain>
    </source>
</reference>
<dbReference type="RefSeq" id="WP_307279474.1">
    <property type="nucleotide sequence ID" value="NZ_JAUSVX010000012.1"/>
</dbReference>
<proteinExistence type="predicted"/>
<evidence type="ECO:0000313" key="3">
    <source>
        <dbReference type="EMBL" id="MDQ0472528.1"/>
    </source>
</evidence>
<dbReference type="NCBIfam" id="NF008528">
    <property type="entry name" value="PRK11463.1-2"/>
    <property type="match status" value="1"/>
</dbReference>
<keyword evidence="4" id="KW-1185">Reference proteome</keyword>
<evidence type="ECO:0000313" key="4">
    <source>
        <dbReference type="Proteomes" id="UP001242480"/>
    </source>
</evidence>
<dbReference type="InterPro" id="IPR007313">
    <property type="entry name" value="FxsA"/>
</dbReference>
<dbReference type="PANTHER" id="PTHR35335:SF1">
    <property type="entry name" value="UPF0716 PROTEIN FXSA"/>
    <property type="match status" value="1"/>
</dbReference>
<evidence type="ECO:0000256" key="2">
    <source>
        <dbReference type="SAM" id="Phobius"/>
    </source>
</evidence>
<feature type="compositionally biased region" description="Basic and acidic residues" evidence="1">
    <location>
        <begin position="140"/>
        <end position="157"/>
    </location>
</feature>
<gene>
    <name evidence="3" type="ORF">QO011_005557</name>
</gene>
<name>A0ABU0JGL0_9HYPH</name>